<proteinExistence type="predicted"/>
<comment type="caution">
    <text evidence="1">The sequence shown here is derived from an EMBL/GenBank/DDBJ whole genome shotgun (WGS) entry which is preliminary data.</text>
</comment>
<evidence type="ECO:0000313" key="1">
    <source>
        <dbReference type="EMBL" id="KAJ8684363.1"/>
    </source>
</evidence>
<sequence length="305" mass="34846">MSKSCSYSIIWLALLVICLIAKSSGNAIRSSDSQQIDNLGRPIFNYHRNGFKIDVRVVPVVNVTKSIDDKFPVFPFKEVGHCIIEFSTTCIQKRVARFLDRVVHLPEITLFGQNVKLVKMKEIPVENMSERRMISTPSELIDKNIDDFFDSFALRISLPRWKGKENQIDVMMEDTDVSEGMIGIAAMKGMMFSGMSLMITKMMLLHKLMTLKGGMFGGGGNSGVDEPLEMRPLSEEKWNEETTWKYATDAAIAQHVRDMDNGVRRRREQPVKPNELQPVYARGWMNYQTSTDKGNKFNSNFEERK</sequence>
<organism evidence="1 2">
    <name type="scientific">Eretmocerus hayati</name>
    <dbReference type="NCBI Taxonomy" id="131215"/>
    <lineage>
        <taxon>Eukaryota</taxon>
        <taxon>Metazoa</taxon>
        <taxon>Ecdysozoa</taxon>
        <taxon>Arthropoda</taxon>
        <taxon>Hexapoda</taxon>
        <taxon>Insecta</taxon>
        <taxon>Pterygota</taxon>
        <taxon>Neoptera</taxon>
        <taxon>Endopterygota</taxon>
        <taxon>Hymenoptera</taxon>
        <taxon>Apocrita</taxon>
        <taxon>Proctotrupomorpha</taxon>
        <taxon>Chalcidoidea</taxon>
        <taxon>Aphelinidae</taxon>
        <taxon>Aphelininae</taxon>
        <taxon>Eretmocerus</taxon>
    </lineage>
</organism>
<gene>
    <name evidence="1" type="ORF">QAD02_020155</name>
</gene>
<name>A0ACC2PMP5_9HYME</name>
<dbReference type="EMBL" id="CM056741">
    <property type="protein sequence ID" value="KAJ8684363.1"/>
    <property type="molecule type" value="Genomic_DNA"/>
</dbReference>
<dbReference type="Proteomes" id="UP001239111">
    <property type="component" value="Chromosome 1"/>
</dbReference>
<accession>A0ACC2PMP5</accession>
<reference evidence="1" key="1">
    <citation type="submission" date="2023-04" db="EMBL/GenBank/DDBJ databases">
        <title>A chromosome-level genome assembly of the parasitoid wasp Eretmocerus hayati.</title>
        <authorList>
            <person name="Zhong Y."/>
            <person name="Liu S."/>
            <person name="Liu Y."/>
        </authorList>
    </citation>
    <scope>NUCLEOTIDE SEQUENCE</scope>
    <source>
        <strain evidence="1">ZJU_SS_LIU_2023</strain>
    </source>
</reference>
<protein>
    <submittedName>
        <fullName evidence="1">Uncharacterized protein</fullName>
    </submittedName>
</protein>
<keyword evidence="2" id="KW-1185">Reference proteome</keyword>
<evidence type="ECO:0000313" key="2">
    <source>
        <dbReference type="Proteomes" id="UP001239111"/>
    </source>
</evidence>